<dbReference type="Gene3D" id="3.40.50.300">
    <property type="entry name" value="P-loop containing nucleotide triphosphate hydrolases"/>
    <property type="match status" value="1"/>
</dbReference>
<dbReference type="Pfam" id="PF03237">
    <property type="entry name" value="Terminase_6N"/>
    <property type="match status" value="1"/>
</dbReference>
<evidence type="ECO:0000313" key="1">
    <source>
        <dbReference type="EMBL" id="DAF56639.1"/>
    </source>
</evidence>
<protein>
    <submittedName>
        <fullName evidence="1">Large terminase protein</fullName>
    </submittedName>
</protein>
<organism evidence="1">
    <name type="scientific">Myoviridae sp. ctWb16</name>
    <dbReference type="NCBI Taxonomy" id="2827690"/>
    <lineage>
        <taxon>Viruses</taxon>
        <taxon>Duplodnaviria</taxon>
        <taxon>Heunggongvirae</taxon>
        <taxon>Uroviricota</taxon>
        <taxon>Caudoviricetes</taxon>
    </lineage>
</organism>
<dbReference type="EMBL" id="BK032721">
    <property type="protein sequence ID" value="DAF56639.1"/>
    <property type="molecule type" value="Genomic_DNA"/>
</dbReference>
<reference evidence="1" key="1">
    <citation type="journal article" date="2021" name="Proc. Natl. Acad. Sci. U.S.A.">
        <title>A Catalog of Tens of Thousands of Viruses from Human Metagenomes Reveals Hidden Associations with Chronic Diseases.</title>
        <authorList>
            <person name="Tisza M.J."/>
            <person name="Buck C.B."/>
        </authorList>
    </citation>
    <scope>NUCLEOTIDE SEQUENCE</scope>
    <source>
        <strain evidence="1">CtWb16</strain>
    </source>
</reference>
<dbReference type="InterPro" id="IPR027417">
    <property type="entry name" value="P-loop_NTPase"/>
</dbReference>
<proteinExistence type="predicted"/>
<sequence length="387" mass="44866">MFYKNIYCKTENKIFYKYANINNFNKGKIMKIVLPQGTGVIKKTKPFKKMTDVQKMVYRKVYDPINGALFFAEHCCWVNRNGLEQYIPFDYQREMMFNMHNYHSLISLFSRQNGKTITTAIYLLWYAMVFNNKIILVTAQDLRAASENLGKIKGVYENCPDFLKKGLKEDNKSKMVFDNGSEIHVRPSTIKAPRGISPAIVYCDEFAFIGVQDSGDKALEKQEEFYGALSPTLSATQGKLFITSTPISETDLFFRLWSGAKNKIDDYGMNIPDDYILEINGELYRDFHLFKDKDQAEEYAKSLRDENTIVNVVSKKSYGNNGFQSQLVRWDACPLKDENWAKAEIKKVGAERFEREYNCIGGNNIVQIMDEKGYIRSLSLEMLYEYY</sequence>
<name>A0A8S5T113_9CAUD</name>
<accession>A0A8S5T113</accession>